<comment type="caution">
    <text evidence="2">The sequence shown here is derived from an EMBL/GenBank/DDBJ whole genome shotgun (WGS) entry which is preliminary data.</text>
</comment>
<evidence type="ECO:0000259" key="1">
    <source>
        <dbReference type="Pfam" id="PF04149"/>
    </source>
</evidence>
<dbReference type="AlphaFoldDB" id="A0A927F108"/>
<dbReference type="EMBL" id="JACXYU010000009">
    <property type="protein sequence ID" value="MBD3933453.1"/>
    <property type="molecule type" value="Genomic_DNA"/>
</dbReference>
<dbReference type="RefSeq" id="WP_191210731.1">
    <property type="nucleotide sequence ID" value="NZ_BAABKL010000050.1"/>
</dbReference>
<keyword evidence="3" id="KW-1185">Reference proteome</keyword>
<accession>A0A927F108</accession>
<sequence length="75" mass="7868">MNTHSIPLPRQAFASPGSWFKSSYSDHAGGNCIEVAALGHTVGVRDSKDLSRPAFVVPREAFVAFAAYAAGCTAV</sequence>
<name>A0A927F108_9ACTN</name>
<organism evidence="2 3">
    <name type="scientific">Streptomyces chumphonensis</name>
    <dbReference type="NCBI Taxonomy" id="1214925"/>
    <lineage>
        <taxon>Bacteria</taxon>
        <taxon>Bacillati</taxon>
        <taxon>Actinomycetota</taxon>
        <taxon>Actinomycetes</taxon>
        <taxon>Kitasatosporales</taxon>
        <taxon>Streptomycetaceae</taxon>
        <taxon>Streptomyces</taxon>
    </lineage>
</organism>
<dbReference type="InterPro" id="IPR007278">
    <property type="entry name" value="DUF397"/>
</dbReference>
<protein>
    <submittedName>
        <fullName evidence="2">DUF397 domain-containing protein</fullName>
    </submittedName>
</protein>
<dbReference type="Proteomes" id="UP000632289">
    <property type="component" value="Unassembled WGS sequence"/>
</dbReference>
<proteinExistence type="predicted"/>
<reference evidence="2" key="1">
    <citation type="submission" date="2020-09" db="EMBL/GenBank/DDBJ databases">
        <title>Secondary metabolite and genome analysis of marine Streptomyces chumphonensis KK1-2T.</title>
        <authorList>
            <person name="Phongsopitanun W."/>
            <person name="Kanchanasin P."/>
            <person name="Pittayakhajonwut P."/>
            <person name="Suwanborirux K."/>
            <person name="Tanasupawat S."/>
        </authorList>
    </citation>
    <scope>NUCLEOTIDE SEQUENCE</scope>
    <source>
        <strain evidence="2">KK1-2</strain>
    </source>
</reference>
<gene>
    <name evidence="2" type="ORF">IF129_18075</name>
</gene>
<evidence type="ECO:0000313" key="3">
    <source>
        <dbReference type="Proteomes" id="UP000632289"/>
    </source>
</evidence>
<dbReference type="Pfam" id="PF04149">
    <property type="entry name" value="DUF397"/>
    <property type="match status" value="1"/>
</dbReference>
<feature type="domain" description="DUF397" evidence="1">
    <location>
        <begin position="18"/>
        <end position="68"/>
    </location>
</feature>
<evidence type="ECO:0000313" key="2">
    <source>
        <dbReference type="EMBL" id="MBD3933453.1"/>
    </source>
</evidence>